<evidence type="ECO:0000256" key="1">
    <source>
        <dbReference type="SAM" id="Phobius"/>
    </source>
</evidence>
<keyword evidence="1" id="KW-1133">Transmembrane helix</keyword>
<feature type="transmembrane region" description="Helical" evidence="1">
    <location>
        <begin position="124"/>
        <end position="146"/>
    </location>
</feature>
<keyword evidence="1" id="KW-0472">Membrane</keyword>
<evidence type="ECO:0000313" key="3">
    <source>
        <dbReference type="Proteomes" id="UP000321204"/>
    </source>
</evidence>
<feature type="transmembrane region" description="Helical" evidence="1">
    <location>
        <begin position="85"/>
        <end position="104"/>
    </location>
</feature>
<name>A0A5B8UII5_9BACT</name>
<feature type="transmembrane region" description="Helical" evidence="1">
    <location>
        <begin position="217"/>
        <end position="237"/>
    </location>
</feature>
<dbReference type="EMBL" id="CP042433">
    <property type="protein sequence ID" value="QEC56491.1"/>
    <property type="molecule type" value="Genomic_DNA"/>
</dbReference>
<organism evidence="2 3">
    <name type="scientific">Flavisolibacter ginsenosidimutans</name>
    <dbReference type="NCBI Taxonomy" id="661481"/>
    <lineage>
        <taxon>Bacteria</taxon>
        <taxon>Pseudomonadati</taxon>
        <taxon>Bacteroidota</taxon>
        <taxon>Chitinophagia</taxon>
        <taxon>Chitinophagales</taxon>
        <taxon>Chitinophagaceae</taxon>
        <taxon>Flavisolibacter</taxon>
    </lineage>
</organism>
<evidence type="ECO:0000313" key="2">
    <source>
        <dbReference type="EMBL" id="QEC56491.1"/>
    </source>
</evidence>
<dbReference type="Proteomes" id="UP000321204">
    <property type="component" value="Chromosome"/>
</dbReference>
<feature type="transmembrane region" description="Helical" evidence="1">
    <location>
        <begin position="384"/>
        <end position="404"/>
    </location>
</feature>
<gene>
    <name evidence="2" type="ORF">FSB75_11490</name>
</gene>
<sequence length="413" mass="47032">MNQRYYSLDVFRGATVCLMILVNNPGSWDYIYSPLEHATWHGLTPTDLVFPFFLFAVGNAMAFVMPRLEQGGDALFWKKVIKRSLLIYGIGLFLAWWPFVRWQGNDLLGNGWTWINAEGKLTGVRVLGVLQRIAICYFFGSIIVYYLKVRGSFLAGLLLLLLYWLLTYSLGEPGDPYSKAGYFGNRIDEAILTLPHMYQGEAYKLNGVVRPFDPEGLMSTLPAIVNVIFGFLVGDYIRKRGKHIETMTDSAVKGFEIYQTLTILFIAAVGFLLTGYVWDLSFPVNKRIWTSSYVVVTTGMAIAILATLVYFIEVKGVRAWWTKFFDVFGKNALFVFALSAFLPRGLRLIRIPNGMDAKGNTLYTNPWSILYEKVYQHVPGDPRIGSLLFALTVIAFMWAVCYWLDKKRIYIKV</sequence>
<accession>A0A5B8UII5</accession>
<keyword evidence="1" id="KW-0812">Transmembrane</keyword>
<proteinExistence type="predicted"/>
<feature type="transmembrane region" description="Helical" evidence="1">
    <location>
        <begin position="290"/>
        <end position="312"/>
    </location>
</feature>
<feature type="transmembrane region" description="Helical" evidence="1">
    <location>
        <begin position="48"/>
        <end position="65"/>
    </location>
</feature>
<feature type="transmembrane region" description="Helical" evidence="1">
    <location>
        <begin position="153"/>
        <end position="171"/>
    </location>
</feature>
<feature type="transmembrane region" description="Helical" evidence="1">
    <location>
        <begin position="257"/>
        <end position="278"/>
    </location>
</feature>
<dbReference type="PANTHER" id="PTHR31061:SF24">
    <property type="entry name" value="LD22376P"/>
    <property type="match status" value="1"/>
</dbReference>
<dbReference type="OrthoDB" id="9788724at2"/>
<dbReference type="KEGG" id="fgg:FSB75_11490"/>
<dbReference type="RefSeq" id="WP_146787305.1">
    <property type="nucleotide sequence ID" value="NZ_BAABIO010000001.1"/>
</dbReference>
<feature type="transmembrane region" description="Helical" evidence="1">
    <location>
        <begin position="324"/>
        <end position="342"/>
    </location>
</feature>
<keyword evidence="3" id="KW-1185">Reference proteome</keyword>
<dbReference type="AlphaFoldDB" id="A0A5B8UII5"/>
<reference evidence="2 3" key="1">
    <citation type="journal article" date="2015" name="Int. J. Syst. Evol. Microbiol.">
        <title>Flavisolibacter ginsenosidimutans sp. nov., with ginsenoside-converting activity isolated from soil used for cultivating ginseng.</title>
        <authorList>
            <person name="Zhao Y."/>
            <person name="Liu Q."/>
            <person name="Kang M.S."/>
            <person name="Jin F."/>
            <person name="Yu H."/>
            <person name="Im W.T."/>
        </authorList>
    </citation>
    <scope>NUCLEOTIDE SEQUENCE [LARGE SCALE GENOMIC DNA]</scope>
    <source>
        <strain evidence="2 3">Gsoil 636</strain>
    </source>
</reference>
<dbReference type="PANTHER" id="PTHR31061">
    <property type="entry name" value="LD22376P"/>
    <property type="match status" value="1"/>
</dbReference>
<protein>
    <submittedName>
        <fullName evidence="2">DUF5009 domain-containing protein</fullName>
    </submittedName>
</protein>